<keyword evidence="1" id="KW-0732">Signal</keyword>
<organism evidence="2 3">
    <name type="scientific">Rotaria magnacalcarata</name>
    <dbReference type="NCBI Taxonomy" id="392030"/>
    <lineage>
        <taxon>Eukaryota</taxon>
        <taxon>Metazoa</taxon>
        <taxon>Spiralia</taxon>
        <taxon>Gnathifera</taxon>
        <taxon>Rotifera</taxon>
        <taxon>Eurotatoria</taxon>
        <taxon>Bdelloidea</taxon>
        <taxon>Philodinida</taxon>
        <taxon>Philodinidae</taxon>
        <taxon>Rotaria</taxon>
    </lineage>
</organism>
<sequence length="547" mass="63423">MLLLSFLTAINLASSESITIETINLVKELLHYFVKQYQNIFGLRHMTFNIHSLLHANESLKYIGPLWMYSTFNYEGIDKDLISTVHGTVQFAKQLIQQHVLFRDAIIAHRNFSYPLSLFTFNEQLLNRKASLFNYRNVADAYRIPKPVSSNLYDKSENGIATIVQSYFNDPVIFFHSVKIGNLLLKTTTVSYGKLFTDNCALFYFSRKQQKMGLIQAIVKSNDDNVRILIEELIEKRTNSSKLKIKLNSKCIEIPNTFNLYRSNIYHLKHPKWAIKKHAMIFRPDAKNWIESKRPLISKYSSYQILNSDHCSFQQEYIPPRTLSFTGERTTEVTAKKKYNTAPYFTVQPVTSADGHLLDKFLLILQEKENTFGKSVQKNLTVPSNVIVKATKSGKSSADLTKFRAVFPNQDSQLLIFPEGSTDYIQPQDISLFRSRRFIHEKIERYIHINRIEMIISDRQYFINTHSVIHNQLSAPQFKNLIQNGFIQAGITNATIGQIEKPKDVCFKFYDLYCSTNNGNERTLLMCAWCRKALCYCHLIEQLHLHL</sequence>
<accession>A0A820KZ45</accession>
<dbReference type="PANTHER" id="PTHR46579">
    <property type="entry name" value="F5/8 TYPE C DOMAIN-CONTAINING PROTEIN-RELATED"/>
    <property type="match status" value="1"/>
</dbReference>
<feature type="chain" id="PRO_5032739995" evidence="1">
    <location>
        <begin position="16"/>
        <end position="547"/>
    </location>
</feature>
<reference evidence="2" key="1">
    <citation type="submission" date="2021-02" db="EMBL/GenBank/DDBJ databases">
        <authorList>
            <person name="Nowell W R."/>
        </authorList>
    </citation>
    <scope>NUCLEOTIDE SEQUENCE</scope>
</reference>
<protein>
    <submittedName>
        <fullName evidence="2">Uncharacterized protein</fullName>
    </submittedName>
</protein>
<proteinExistence type="predicted"/>
<evidence type="ECO:0000256" key="1">
    <source>
        <dbReference type="SAM" id="SignalP"/>
    </source>
</evidence>
<feature type="signal peptide" evidence="1">
    <location>
        <begin position="1"/>
        <end position="15"/>
    </location>
</feature>
<evidence type="ECO:0000313" key="2">
    <source>
        <dbReference type="EMBL" id="CAF4347741.1"/>
    </source>
</evidence>
<dbReference type="PANTHER" id="PTHR46579:SF1">
    <property type="entry name" value="F5_8 TYPE C DOMAIN-CONTAINING PROTEIN"/>
    <property type="match status" value="1"/>
</dbReference>
<comment type="caution">
    <text evidence="2">The sequence shown here is derived from an EMBL/GenBank/DDBJ whole genome shotgun (WGS) entry which is preliminary data.</text>
</comment>
<dbReference type="EMBL" id="CAJOBG010028018">
    <property type="protein sequence ID" value="CAF4347741.1"/>
    <property type="molecule type" value="Genomic_DNA"/>
</dbReference>
<dbReference type="AlphaFoldDB" id="A0A820KZ45"/>
<dbReference type="Proteomes" id="UP000663866">
    <property type="component" value="Unassembled WGS sequence"/>
</dbReference>
<name>A0A820KZ45_9BILA</name>
<evidence type="ECO:0000313" key="3">
    <source>
        <dbReference type="Proteomes" id="UP000663866"/>
    </source>
</evidence>
<gene>
    <name evidence="2" type="ORF">OVN521_LOCUS32811</name>
</gene>
<keyword evidence="3" id="KW-1185">Reference proteome</keyword>